<evidence type="ECO:0000259" key="3">
    <source>
        <dbReference type="Pfam" id="PF22013"/>
    </source>
</evidence>
<dbReference type="Gene3D" id="1.10.10.1110">
    <property type="entry name" value="Methyltransferase PG1098, N-terminal domain"/>
    <property type="match status" value="1"/>
</dbReference>
<evidence type="ECO:0000256" key="1">
    <source>
        <dbReference type="SAM" id="MobiDB-lite"/>
    </source>
</evidence>
<proteinExistence type="predicted"/>
<reference evidence="4 5" key="2">
    <citation type="journal article" date="2021" name="Syst. Appl. Microbiol.">
        <title>Phylogenetic classification of ten novel species belonging to the genus Bifidobacterium comprising B. phasiani sp. nov., B. pongonis sp. nov., B. saguinibicoloris sp. nov., B. colobi sp. nov., B. simiiventris sp. nov., B. santillanense sp. nov., B. miconis sp. nov., B. amazonense sp. nov., B. pluvialisilvae sp. nov., and B. miconisargentati sp. nov.</title>
        <authorList>
            <person name="Lugli G.A."/>
            <person name="Calvete-Torre I."/>
            <person name="Alessandri G."/>
            <person name="Milani C."/>
            <person name="Turroni F."/>
            <person name="Laiolo P."/>
            <person name="Ossiprandi M.C."/>
            <person name="Margolles A."/>
            <person name="Ruiz L."/>
            <person name="Ventura M."/>
        </authorList>
    </citation>
    <scope>NUCLEOTIDE SEQUENCE [LARGE SCALE GENOMIC DNA]</scope>
    <source>
        <strain evidence="4 5">MA1</strain>
    </source>
</reference>
<evidence type="ECO:0000259" key="2">
    <source>
        <dbReference type="Pfam" id="PF18096"/>
    </source>
</evidence>
<dbReference type="EMBL" id="JAFEJT020000093">
    <property type="protein sequence ID" value="MCH9277178.1"/>
    <property type="molecule type" value="Genomic_DNA"/>
</dbReference>
<evidence type="ECO:0000313" key="5">
    <source>
        <dbReference type="Proteomes" id="UP000710815"/>
    </source>
</evidence>
<keyword evidence="4" id="KW-0489">Methyltransferase</keyword>
<dbReference type="Pfam" id="PF22013">
    <property type="entry name" value="PG_1098_Fer"/>
    <property type="match status" value="1"/>
</dbReference>
<keyword evidence="5" id="KW-1185">Reference proteome</keyword>
<dbReference type="GO" id="GO:0008168">
    <property type="term" value="F:methyltransferase activity"/>
    <property type="evidence" value="ECO:0007669"/>
    <property type="project" value="UniProtKB-KW"/>
</dbReference>
<protein>
    <submittedName>
        <fullName evidence="4">SAM-dependent methyltransferase</fullName>
    </submittedName>
</protein>
<dbReference type="Proteomes" id="UP000710815">
    <property type="component" value="Unassembled WGS sequence"/>
</dbReference>
<dbReference type="InterPro" id="IPR054168">
    <property type="entry name" value="PG_1098_Fer"/>
</dbReference>
<dbReference type="SUPFAM" id="SSF53335">
    <property type="entry name" value="S-adenosyl-L-methionine-dependent methyltransferases"/>
    <property type="match status" value="1"/>
</dbReference>
<keyword evidence="4" id="KW-0808">Transferase</keyword>
<dbReference type="Pfam" id="PF18096">
    <property type="entry name" value="Thump_like"/>
    <property type="match status" value="1"/>
</dbReference>
<sequence length="532" mass="55966">MQLSPETARFVAEHRLENVRDLALKARRTDGLDLPLALDQIAGWQTARTKLPEWAACEGIIYPPHISMEQCSSEFTARYKASVARRVASQAADSPDAPDRSAAGPSLDTAQPIDGCLVDLTGGFGVDFSYMAREFAHAVYVERQEHLCELAEHNMRALGLDHVRVMNADAEALLGQGATGVRSPSRPAAASPLNRGGRGSASAMAGTTDVAGGGDSNGLLRSVSPTIAASDAPIALIFIDPARRDEHGGRTVAIEDCTPDVLALRDRLLAAAPHVMIKLSPMLDWRKAVADFHGAVSEVHIVSTGNECKELLLVLDRQTNAMVHVHCVNDGDVLVCRYDASTGALDGAALRPDQVPGSPIAAVASADGAPIDGVSTAPTVVPAGPTSLRSSRTLGLAPLPDPIAYLYEPNASIMKAGCFALVEDRYGVTQIGPNSHLFVSGASGGTGSAGKDRPVADFPGRRFAVETIATMGKKELKQALAGVTKANIAVRNFPLTVAALRKKLKLSDGGDVYLFATTLAGGKHVIVRCRKV</sequence>
<comment type="caution">
    <text evidence="4">The sequence shown here is derived from an EMBL/GenBank/DDBJ whole genome shotgun (WGS) entry which is preliminary data.</text>
</comment>
<dbReference type="Gene3D" id="3.40.50.150">
    <property type="entry name" value="Vaccinia Virus protein VP39"/>
    <property type="match status" value="1"/>
</dbReference>
<dbReference type="RefSeq" id="WP_241515191.1">
    <property type="nucleotide sequence ID" value="NZ_JAFEJT020000093.1"/>
</dbReference>
<dbReference type="GO" id="GO:0032259">
    <property type="term" value="P:methylation"/>
    <property type="evidence" value="ECO:0007669"/>
    <property type="project" value="UniProtKB-KW"/>
</dbReference>
<feature type="region of interest" description="Disordered" evidence="1">
    <location>
        <begin position="177"/>
        <end position="205"/>
    </location>
</feature>
<name>A0ABS9VYJ4_9BIFI</name>
<accession>A0ABS9VYJ4</accession>
<gene>
    <name evidence="4" type="ORF">JS533_013060</name>
</gene>
<evidence type="ECO:0000313" key="4">
    <source>
        <dbReference type="EMBL" id="MCH9277178.1"/>
    </source>
</evidence>
<reference evidence="4 5" key="1">
    <citation type="journal article" date="2021" name="Environ. Microbiol.">
        <title>Genetic insights into the dark matter of the mammalian gut microbiota through targeted genome reconstruction.</title>
        <authorList>
            <person name="Lugli G.A."/>
            <person name="Alessandri G."/>
            <person name="Milani C."/>
            <person name="Viappiani A."/>
            <person name="Fontana F."/>
            <person name="Tarracchini C."/>
            <person name="Mancabelli L."/>
            <person name="Argentini C."/>
            <person name="Ruiz L."/>
            <person name="Margolles A."/>
            <person name="van Sinderen D."/>
            <person name="Turroni F."/>
            <person name="Ventura M."/>
        </authorList>
    </citation>
    <scope>NUCLEOTIDE SEQUENCE [LARGE SCALE GENOMIC DNA]</scope>
    <source>
        <strain evidence="4 5">MA1</strain>
    </source>
</reference>
<feature type="domain" description="PG-1098 ferredoxin-like" evidence="3">
    <location>
        <begin position="405"/>
        <end position="440"/>
    </location>
</feature>
<dbReference type="InterPro" id="IPR029063">
    <property type="entry name" value="SAM-dependent_MTases_sf"/>
</dbReference>
<feature type="domain" description="THUMP-like" evidence="2">
    <location>
        <begin position="460"/>
        <end position="531"/>
    </location>
</feature>
<organism evidence="4 5">
    <name type="scientific">Bifidobacterium amazonense</name>
    <dbReference type="NCBI Taxonomy" id="2809027"/>
    <lineage>
        <taxon>Bacteria</taxon>
        <taxon>Bacillati</taxon>
        <taxon>Actinomycetota</taxon>
        <taxon>Actinomycetes</taxon>
        <taxon>Bifidobacteriales</taxon>
        <taxon>Bifidobacteriaceae</taxon>
        <taxon>Bifidobacterium</taxon>
    </lineage>
</organism>
<dbReference type="InterPro" id="IPR041497">
    <property type="entry name" value="Thump-like"/>
</dbReference>